<name>A0A3L6EI63_MAIZE</name>
<dbReference type="Proteomes" id="UP000251960">
    <property type="component" value="Chromosome 5"/>
</dbReference>
<evidence type="ECO:0000313" key="1">
    <source>
        <dbReference type="EMBL" id="PWZ19741.1"/>
    </source>
</evidence>
<accession>A0A3L6EI63</accession>
<dbReference type="EMBL" id="NCVQ01000006">
    <property type="protein sequence ID" value="PWZ19741.1"/>
    <property type="molecule type" value="Genomic_DNA"/>
</dbReference>
<comment type="caution">
    <text evidence="1">The sequence shown here is derived from an EMBL/GenBank/DDBJ whole genome shotgun (WGS) entry which is preliminary data.</text>
</comment>
<organism evidence="1">
    <name type="scientific">Zea mays</name>
    <name type="common">Maize</name>
    <dbReference type="NCBI Taxonomy" id="4577"/>
    <lineage>
        <taxon>Eukaryota</taxon>
        <taxon>Viridiplantae</taxon>
        <taxon>Streptophyta</taxon>
        <taxon>Embryophyta</taxon>
        <taxon>Tracheophyta</taxon>
        <taxon>Spermatophyta</taxon>
        <taxon>Magnoliopsida</taxon>
        <taxon>Liliopsida</taxon>
        <taxon>Poales</taxon>
        <taxon>Poaceae</taxon>
        <taxon>PACMAD clade</taxon>
        <taxon>Panicoideae</taxon>
        <taxon>Andropogonodae</taxon>
        <taxon>Andropogoneae</taxon>
        <taxon>Tripsacinae</taxon>
        <taxon>Zea</taxon>
    </lineage>
</organism>
<protein>
    <submittedName>
        <fullName evidence="1">Uncharacterized protein</fullName>
    </submittedName>
</protein>
<reference evidence="1" key="1">
    <citation type="journal article" date="2018" name="Nat. Genet.">
        <title>Extensive intraspecific gene order and gene structural variations between Mo17 and other maize genomes.</title>
        <authorList>
            <person name="Sun S."/>
            <person name="Zhou Y."/>
            <person name="Chen J."/>
            <person name="Shi J."/>
            <person name="Zhao H."/>
            <person name="Zhao H."/>
            <person name="Song W."/>
            <person name="Zhang M."/>
            <person name="Cui Y."/>
            <person name="Dong X."/>
            <person name="Liu H."/>
            <person name="Ma X."/>
            <person name="Jiao Y."/>
            <person name="Wang B."/>
            <person name="Wei X."/>
            <person name="Stein J.C."/>
            <person name="Glaubitz J.C."/>
            <person name="Lu F."/>
            <person name="Yu G."/>
            <person name="Liang C."/>
            <person name="Fengler K."/>
            <person name="Li B."/>
            <person name="Rafalski A."/>
            <person name="Schnable P.S."/>
            <person name="Ware D.H."/>
            <person name="Buckler E.S."/>
            <person name="Lai J."/>
        </authorList>
    </citation>
    <scope>NUCLEOTIDE SEQUENCE [LARGE SCALE GENOMIC DNA]</scope>
    <source>
        <tissue evidence="1">Seedling</tissue>
    </source>
</reference>
<gene>
    <name evidence="1" type="ORF">Zm00014a_028142</name>
</gene>
<proteinExistence type="predicted"/>
<sequence length="13" mass="1499">MINQYSTILSSQN</sequence>